<accession>D1AM73</accession>
<reference evidence="2 3" key="2">
    <citation type="journal article" date="2010" name="Stand. Genomic Sci.">
        <title>Complete genome sequence of Sebaldella termitidis type strain (NCTC 11300).</title>
        <authorList>
            <person name="Harmon-Smith M."/>
            <person name="Celia L."/>
            <person name="Chertkov O."/>
            <person name="Lapidus A."/>
            <person name="Copeland A."/>
            <person name="Glavina Del Rio T."/>
            <person name="Nolan M."/>
            <person name="Lucas S."/>
            <person name="Tice H."/>
            <person name="Cheng J.F."/>
            <person name="Han C."/>
            <person name="Detter J.C."/>
            <person name="Bruce D."/>
            <person name="Goodwin L."/>
            <person name="Pitluck S."/>
            <person name="Pati A."/>
            <person name="Liolios K."/>
            <person name="Ivanova N."/>
            <person name="Mavromatis K."/>
            <person name="Mikhailova N."/>
            <person name="Chen A."/>
            <person name="Palaniappan K."/>
            <person name="Land M."/>
            <person name="Hauser L."/>
            <person name="Chang Y.J."/>
            <person name="Jeffries C.D."/>
            <person name="Brettin T."/>
            <person name="Goker M."/>
            <person name="Beck B."/>
            <person name="Bristow J."/>
            <person name="Eisen J.A."/>
            <person name="Markowitz V."/>
            <person name="Hugenholtz P."/>
            <person name="Kyrpides N.C."/>
            <person name="Klenk H.P."/>
            <person name="Chen F."/>
        </authorList>
    </citation>
    <scope>NUCLEOTIDE SEQUENCE [LARGE SCALE GENOMIC DNA]</scope>
    <source>
        <strain evidence="3">ATCC 33386 / NCTC 11300</strain>
    </source>
</reference>
<dbReference type="SUPFAM" id="SSF52540">
    <property type="entry name" value="P-loop containing nucleoside triphosphate hydrolases"/>
    <property type="match status" value="1"/>
</dbReference>
<protein>
    <recommendedName>
        <fullName evidence="1">ATPase AAA-type core domain-containing protein</fullName>
    </recommendedName>
</protein>
<dbReference type="Proteomes" id="UP000000845">
    <property type="component" value="Chromosome"/>
</dbReference>
<dbReference type="AlphaFoldDB" id="D1AM73"/>
<dbReference type="InterPro" id="IPR027417">
    <property type="entry name" value="P-loop_NTPase"/>
</dbReference>
<sequence length="619" mass="73373">MELLYVWILGYEDIIVNQELNFSGGKYEINFLMNSKKVIDFSKREIIEHMKLEKEFTLSVEASENYIKNQSFYDDFWSKKISNISVIVGKNGSGKSTILKKLLDIDYLGFDGIYIIKSGESITLYYNKRTPAFREPNINIKHDNTIDFIYIDKYKKEGEEDAKLKLQKLFLFVKIPIIESYETFLELPNSLVGNRLFEKEEIEKILRKNDFMVLKGIENLKKMGVFTKDFYIYKNLTLKNLYFRYESMDEETNENLLTLDILKKGWELEYKKYKNNEINREELNVIFSIYIEFQYHIEKLIKIFNQERDFLNKDNIKKFELKNIDNLIDLLEEDEKNKIKSLKDGFELSIKKVDEYIRIKNGGYDVEELIKEFYQSNLTIITGLPFVFFNVEVGLSSGEKLLSYLFQYIKEEIGKWTDEFESLGEFIILLDEPDLGLHPEWQRKFIFYLIEFFDKCMDAGFKHHIIITTHSPLVLSDIPKKNTIFLERVEVNKIDEREEKGITKVLNHDNIKTETYASNIYSLYKNSFFLEKTIGETSYNRLTDIKENLERVIKGDTNIKYTKEETALVISLVGEAIIKGKFEALYKEAYMKNDTNAEIEYYEKKIQELKEIGDHHDKN</sequence>
<dbReference type="GO" id="GO:0005524">
    <property type="term" value="F:ATP binding"/>
    <property type="evidence" value="ECO:0007669"/>
    <property type="project" value="InterPro"/>
</dbReference>
<dbReference type="HOGENOM" id="CLU_029328_0_0_0"/>
<evidence type="ECO:0000259" key="1">
    <source>
        <dbReference type="Pfam" id="PF13304"/>
    </source>
</evidence>
<dbReference type="KEGG" id="str:Sterm_2599"/>
<dbReference type="eggNOG" id="COG3950">
    <property type="taxonomic scope" value="Bacteria"/>
</dbReference>
<dbReference type="Pfam" id="PF13304">
    <property type="entry name" value="AAA_21"/>
    <property type="match status" value="1"/>
</dbReference>
<dbReference type="GO" id="GO:0016887">
    <property type="term" value="F:ATP hydrolysis activity"/>
    <property type="evidence" value="ECO:0007669"/>
    <property type="project" value="InterPro"/>
</dbReference>
<organism evidence="2 3">
    <name type="scientific">Sebaldella termitidis (strain ATCC 33386 / NCTC 11300)</name>
    <dbReference type="NCBI Taxonomy" id="526218"/>
    <lineage>
        <taxon>Bacteria</taxon>
        <taxon>Fusobacteriati</taxon>
        <taxon>Fusobacteriota</taxon>
        <taxon>Fusobacteriia</taxon>
        <taxon>Fusobacteriales</taxon>
        <taxon>Leptotrichiaceae</taxon>
        <taxon>Sebaldella</taxon>
    </lineage>
</organism>
<dbReference type="Gene3D" id="3.40.50.300">
    <property type="entry name" value="P-loop containing nucleotide triphosphate hydrolases"/>
    <property type="match status" value="1"/>
</dbReference>
<evidence type="ECO:0000313" key="3">
    <source>
        <dbReference type="Proteomes" id="UP000000845"/>
    </source>
</evidence>
<gene>
    <name evidence="2" type="ordered locus">Sterm_2599</name>
</gene>
<dbReference type="EMBL" id="CP001739">
    <property type="protein sequence ID" value="ACZ09447.1"/>
    <property type="molecule type" value="Genomic_DNA"/>
</dbReference>
<feature type="domain" description="ATPase AAA-type core" evidence="1">
    <location>
        <begin position="426"/>
        <end position="476"/>
    </location>
</feature>
<dbReference type="RefSeq" id="WP_012862041.1">
    <property type="nucleotide sequence ID" value="NC_013517.1"/>
</dbReference>
<proteinExistence type="predicted"/>
<name>D1AM73_SEBTE</name>
<evidence type="ECO:0000313" key="2">
    <source>
        <dbReference type="EMBL" id="ACZ09447.1"/>
    </source>
</evidence>
<reference evidence="3" key="1">
    <citation type="submission" date="2009-09" db="EMBL/GenBank/DDBJ databases">
        <title>The complete chromosome of Sebaldella termitidis ATCC 33386.</title>
        <authorList>
            <consortium name="US DOE Joint Genome Institute (JGI-PGF)"/>
            <person name="Lucas S."/>
            <person name="Copeland A."/>
            <person name="Lapidus A."/>
            <person name="Glavina del Rio T."/>
            <person name="Dalin E."/>
            <person name="Tice H."/>
            <person name="Bruce D."/>
            <person name="Goodwin L."/>
            <person name="Pitluck S."/>
            <person name="Kyrpides N."/>
            <person name="Mavromatis K."/>
            <person name="Ivanova N."/>
            <person name="Mikhailova N."/>
            <person name="Sims D."/>
            <person name="Meincke L."/>
            <person name="Brettin T."/>
            <person name="Detter J.C."/>
            <person name="Han C."/>
            <person name="Larimer F."/>
            <person name="Land M."/>
            <person name="Hauser L."/>
            <person name="Markowitz V."/>
            <person name="Cheng J.F."/>
            <person name="Hugenholtz P."/>
            <person name="Woyke T."/>
            <person name="Wu D."/>
            <person name="Eisen J.A."/>
        </authorList>
    </citation>
    <scope>NUCLEOTIDE SEQUENCE [LARGE SCALE GENOMIC DNA]</scope>
    <source>
        <strain evidence="3">ATCC 33386 / NCTC 11300</strain>
    </source>
</reference>
<dbReference type="STRING" id="526218.Sterm_2599"/>
<keyword evidence="3" id="KW-1185">Reference proteome</keyword>
<dbReference type="InterPro" id="IPR003959">
    <property type="entry name" value="ATPase_AAA_core"/>
</dbReference>